<dbReference type="GO" id="GO:0005737">
    <property type="term" value="C:cytoplasm"/>
    <property type="evidence" value="ECO:0007669"/>
    <property type="project" value="UniProtKB-SubCell"/>
</dbReference>
<evidence type="ECO:0000256" key="1">
    <source>
        <dbReference type="ARBA" id="ARBA00022741"/>
    </source>
</evidence>
<dbReference type="CDD" id="cd01171">
    <property type="entry name" value="YXKO-related"/>
    <property type="match status" value="1"/>
</dbReference>
<reference evidence="9 10" key="1">
    <citation type="journal article" date="2007" name="Proc. Natl. Acad. Sci. U.S.A.">
        <title>Dandruff-associated Malassezia genomes reveal convergent and divergent virulence traits shared with plant and human fungal pathogens.</title>
        <authorList>
            <person name="Xu J."/>
            <person name="Saunders C.W."/>
            <person name="Hu P."/>
            <person name="Grant R.A."/>
            <person name="Boekhout T."/>
            <person name="Kuramae E.E."/>
            <person name="Kronstad J.W."/>
            <person name="Deangelis Y.M."/>
            <person name="Reeder N.L."/>
            <person name="Johnstone K.R."/>
            <person name="Leland M."/>
            <person name="Fieno A.M."/>
            <person name="Begley W.M."/>
            <person name="Sun Y."/>
            <person name="Lacey M.P."/>
            <person name="Chaudhary T."/>
            <person name="Keough T."/>
            <person name="Chu L."/>
            <person name="Sears R."/>
            <person name="Yuan B."/>
            <person name="Dawson T.L.Jr."/>
        </authorList>
    </citation>
    <scope>NUCLEOTIDE SEQUENCE [LARGE SCALE GENOMIC DNA]</scope>
    <source>
        <strain evidence="10">ATCC MYA-4612 / CBS 7966</strain>
    </source>
</reference>
<comment type="similarity">
    <text evidence="7">Belongs to the NnrD/CARKD family.</text>
</comment>
<comment type="subcellular location">
    <subcellularLocation>
        <location evidence="7">Cytoplasm</location>
    </subcellularLocation>
</comment>
<dbReference type="InterPro" id="IPR017953">
    <property type="entry name" value="Carbohydrate_kinase_pred_CS"/>
</dbReference>
<keyword evidence="7" id="KW-0963">Cytoplasm</keyword>
<dbReference type="SUPFAM" id="SSF53613">
    <property type="entry name" value="Ribokinase-like"/>
    <property type="match status" value="1"/>
</dbReference>
<comment type="function">
    <text evidence="7">Catalyzes the dehydration of the S-form of NAD(P)HX at the expense of ATP, which is converted to ADP. Together with NAD(P)HX epimerase, which catalyzes the epimerization of the S- and R-forms, the enzyme allows the repair of both epimers of NAD(P)HX, a damaged form of NAD(P)H that is a result of enzymatic or heat-dependent hydration.</text>
</comment>
<sequence>MLAKVQAIISPLLPELHKGQAGRVGILGGCREYTGAPYYASMSCMRVGCDMSFTVCSPEAAPVIKSYSPDLIVHPALDASKNLNDVREELRTLFKRLHSVVIGPGLGRDDSMQAFARVAIEVAREADLYAVIDADGLWLVQNAPNTVQGYKRAVLTPNVVEFGRLCRAMVRVCLGREQVKPAKVHLHLVSQHGIELITEH</sequence>
<dbReference type="GO" id="GO:0005524">
    <property type="term" value="F:ATP binding"/>
    <property type="evidence" value="ECO:0007669"/>
    <property type="project" value="UniProtKB-KW"/>
</dbReference>
<evidence type="ECO:0000256" key="4">
    <source>
        <dbReference type="ARBA" id="ARBA00023027"/>
    </source>
</evidence>
<dbReference type="NCBIfam" id="TIGR00196">
    <property type="entry name" value="yjeF_cterm"/>
    <property type="match status" value="1"/>
</dbReference>
<dbReference type="PROSITE" id="PS01049">
    <property type="entry name" value="YJEF_C_1"/>
    <property type="match status" value="1"/>
</dbReference>
<dbReference type="GO" id="GO:0046496">
    <property type="term" value="P:nicotinamide nucleotide metabolic process"/>
    <property type="evidence" value="ECO:0007669"/>
    <property type="project" value="UniProtKB-UniRule"/>
</dbReference>
<dbReference type="GeneID" id="5855867"/>
<proteinExistence type="inferred from homology"/>
<dbReference type="PANTHER" id="PTHR12592">
    <property type="entry name" value="ATP-DEPENDENT (S)-NAD(P)H-HYDRATE DEHYDRATASE FAMILY MEMBER"/>
    <property type="match status" value="1"/>
</dbReference>
<feature type="binding site" evidence="7">
    <location>
        <begin position="158"/>
        <end position="164"/>
    </location>
    <ligand>
        <name>(6S)-NADPHX</name>
        <dbReference type="ChEBI" id="CHEBI:64076"/>
    </ligand>
</feature>
<keyword evidence="4 7" id="KW-0520">NAD</keyword>
<keyword evidence="5 7" id="KW-0456">Lyase</keyword>
<dbReference type="RefSeq" id="XP_001731570.1">
    <property type="nucleotide sequence ID" value="XM_001731518.1"/>
</dbReference>
<keyword evidence="3" id="KW-0521">NADP</keyword>
<dbReference type="GO" id="GO:0047453">
    <property type="term" value="F:ATP-dependent NAD(P)H-hydrate dehydratase activity"/>
    <property type="evidence" value="ECO:0007669"/>
    <property type="project" value="UniProtKB-UniRule"/>
</dbReference>
<feature type="binding site" evidence="7">
    <location>
        <position position="105"/>
    </location>
    <ligand>
        <name>(6S)-NADPHX</name>
        <dbReference type="ChEBI" id="CHEBI:64076"/>
    </ligand>
</feature>
<dbReference type="Proteomes" id="UP000008837">
    <property type="component" value="Unassembled WGS sequence"/>
</dbReference>
<dbReference type="PROSITE" id="PS51383">
    <property type="entry name" value="YJEF_C_3"/>
    <property type="match status" value="1"/>
</dbReference>
<dbReference type="STRING" id="425265.A8PVD8"/>
<evidence type="ECO:0000313" key="9">
    <source>
        <dbReference type="EMBL" id="EDP44356.1"/>
    </source>
</evidence>
<dbReference type="InterPro" id="IPR029056">
    <property type="entry name" value="Ribokinase-like"/>
</dbReference>
<comment type="caution">
    <text evidence="7">Lacks conserved residue(s) required for the propagation of feature annotation.</text>
</comment>
<name>A8PVD8_MALGO</name>
<comment type="caution">
    <text evidence="9">The sequence shown here is derived from an EMBL/GenBank/DDBJ whole genome shotgun (WGS) entry which is preliminary data.</text>
</comment>
<dbReference type="KEGG" id="mgl:MGL_0838"/>
<keyword evidence="1 7" id="KW-0547">Nucleotide-binding</keyword>
<keyword evidence="2 7" id="KW-0067">ATP-binding</keyword>
<evidence type="ECO:0000256" key="7">
    <source>
        <dbReference type="HAMAP-Rule" id="MF_03157"/>
    </source>
</evidence>
<evidence type="ECO:0000256" key="5">
    <source>
        <dbReference type="ARBA" id="ARBA00023239"/>
    </source>
</evidence>
<dbReference type="EC" id="4.2.1.93" evidence="7"/>
<evidence type="ECO:0000259" key="8">
    <source>
        <dbReference type="PROSITE" id="PS51383"/>
    </source>
</evidence>
<gene>
    <name evidence="9" type="ORF">MGL_0838</name>
</gene>
<dbReference type="GO" id="GO:0110051">
    <property type="term" value="P:metabolite repair"/>
    <property type="evidence" value="ECO:0007669"/>
    <property type="project" value="TreeGrafter"/>
</dbReference>
<evidence type="ECO:0000256" key="2">
    <source>
        <dbReference type="ARBA" id="ARBA00022840"/>
    </source>
</evidence>
<feature type="domain" description="YjeF C-terminal" evidence="8">
    <location>
        <begin position="1"/>
        <end position="200"/>
    </location>
</feature>
<comment type="catalytic activity">
    <reaction evidence="7">
        <text>(6S)-NADHX + ATP = ADP + phosphate + NADH + H(+)</text>
        <dbReference type="Rhea" id="RHEA:19017"/>
        <dbReference type="ChEBI" id="CHEBI:15378"/>
        <dbReference type="ChEBI" id="CHEBI:30616"/>
        <dbReference type="ChEBI" id="CHEBI:43474"/>
        <dbReference type="ChEBI" id="CHEBI:57945"/>
        <dbReference type="ChEBI" id="CHEBI:64074"/>
        <dbReference type="ChEBI" id="CHEBI:456216"/>
        <dbReference type="EC" id="4.2.1.93"/>
    </reaction>
</comment>
<dbReference type="AlphaFoldDB" id="A8PVD8"/>
<dbReference type="PANTHER" id="PTHR12592:SF0">
    <property type="entry name" value="ATP-DEPENDENT (S)-NAD(P)H-HYDRATE DEHYDRATASE"/>
    <property type="match status" value="1"/>
</dbReference>
<dbReference type="VEuPathDB" id="FungiDB:MGL_0838"/>
<accession>A8PVD8</accession>
<comment type="cofactor">
    <cofactor evidence="7">
        <name>Mg(2+)</name>
        <dbReference type="ChEBI" id="CHEBI:18420"/>
    </cofactor>
</comment>
<dbReference type="OrthoDB" id="8110916at2759"/>
<keyword evidence="7" id="KW-0597">Phosphoprotein</keyword>
<organism evidence="9 10">
    <name type="scientific">Malassezia globosa (strain ATCC MYA-4612 / CBS 7966)</name>
    <name type="common">Dandruff-associated fungus</name>
    <dbReference type="NCBI Taxonomy" id="425265"/>
    <lineage>
        <taxon>Eukaryota</taxon>
        <taxon>Fungi</taxon>
        <taxon>Dikarya</taxon>
        <taxon>Basidiomycota</taxon>
        <taxon>Ustilaginomycotina</taxon>
        <taxon>Malasseziomycetes</taxon>
        <taxon>Malasseziales</taxon>
        <taxon>Malasseziaceae</taxon>
        <taxon>Malassezia</taxon>
    </lineage>
</organism>
<dbReference type="HAMAP" id="MF_01965">
    <property type="entry name" value="NADHX_dehydratase"/>
    <property type="match status" value="1"/>
</dbReference>
<evidence type="ECO:0000256" key="3">
    <source>
        <dbReference type="ARBA" id="ARBA00022857"/>
    </source>
</evidence>
<evidence type="ECO:0000313" key="10">
    <source>
        <dbReference type="Proteomes" id="UP000008837"/>
    </source>
</evidence>
<protein>
    <recommendedName>
        <fullName evidence="7">ATP-dependent (S)-NAD(P)H-hydrate dehydratase</fullName>
        <ecNumber evidence="7">4.2.1.93</ecNumber>
    </recommendedName>
    <alternativeName>
        <fullName evidence="7">ATP-dependent NAD(P)HX dehydratase</fullName>
    </alternativeName>
</protein>
<dbReference type="EMBL" id="AAYY01000003">
    <property type="protein sequence ID" value="EDP44356.1"/>
    <property type="molecule type" value="Genomic_DNA"/>
</dbReference>
<dbReference type="Pfam" id="PF01256">
    <property type="entry name" value="Carb_kinase"/>
    <property type="match status" value="1"/>
</dbReference>
<dbReference type="Gene3D" id="3.40.1190.20">
    <property type="match status" value="1"/>
</dbReference>
<dbReference type="InterPro" id="IPR000631">
    <property type="entry name" value="CARKD"/>
</dbReference>
<dbReference type="FunCoup" id="A8PVD8">
    <property type="interactions" value="15"/>
</dbReference>
<dbReference type="InParanoid" id="A8PVD8"/>
<evidence type="ECO:0000256" key="6">
    <source>
        <dbReference type="ARBA" id="ARBA00047472"/>
    </source>
</evidence>
<comment type="catalytic activity">
    <reaction evidence="6 7">
        <text>(6S)-NADPHX + ATP = ADP + phosphate + NADPH + H(+)</text>
        <dbReference type="Rhea" id="RHEA:32231"/>
        <dbReference type="ChEBI" id="CHEBI:15378"/>
        <dbReference type="ChEBI" id="CHEBI:30616"/>
        <dbReference type="ChEBI" id="CHEBI:43474"/>
        <dbReference type="ChEBI" id="CHEBI:57783"/>
        <dbReference type="ChEBI" id="CHEBI:64076"/>
        <dbReference type="ChEBI" id="CHEBI:456216"/>
        <dbReference type="EC" id="4.2.1.93"/>
    </reaction>
</comment>
<keyword evidence="10" id="KW-1185">Reference proteome</keyword>